<proteinExistence type="predicted"/>
<keyword evidence="2" id="KW-1185">Reference proteome</keyword>
<name>A0A059XRY9_9BACT</name>
<evidence type="ECO:0000313" key="2">
    <source>
        <dbReference type="Proteomes" id="UP000027059"/>
    </source>
</evidence>
<accession>A0A059XRY9</accession>
<sequence length="176" mass="19657">MNNKLLKVYVTDSTLSTIKKRAVLEGKTASEFLRELLASVLDHPSESRYESGEKTPGKIDRNGIRESVSEAVMEAMQAGGSGIPPEALRYLVQDLAKTENLLRQFSLSMATGKPKEHEERVRIAKQKSNRILKNLKLNEIEDVDRPEVTSKEEAEKMLREMGIIESTGAVKSEGEK</sequence>
<evidence type="ECO:0000313" key="1">
    <source>
        <dbReference type="EMBL" id="AIA31344.1"/>
    </source>
</evidence>
<dbReference type="EMBL" id="CP007243">
    <property type="protein sequence ID" value="AIA31344.1"/>
    <property type="molecule type" value="Genomic_DNA"/>
</dbReference>
<organism evidence="1 2">
    <name type="scientific">Leptospirillum ferriphilum YSK</name>
    <dbReference type="NCBI Taxonomy" id="1441628"/>
    <lineage>
        <taxon>Bacteria</taxon>
        <taxon>Pseudomonadati</taxon>
        <taxon>Nitrospirota</taxon>
        <taxon>Nitrospiria</taxon>
        <taxon>Nitrospirales</taxon>
        <taxon>Nitrospiraceae</taxon>
        <taxon>Leptospirillum</taxon>
    </lineage>
</organism>
<reference evidence="1 2" key="2">
    <citation type="journal article" date="2015" name="Biomed. Res. Int.">
        <title>Effects of Arsenite Resistance on the Growth and Functional Gene Expression of Leptospirillum ferriphilum and Acidithiobacillus thiooxidans in Pure Culture and Coculture.</title>
        <authorList>
            <person name="Jiang H."/>
            <person name="Liang Y."/>
            <person name="Yin H."/>
            <person name="Xiao Y."/>
            <person name="Guo X."/>
            <person name="Xu Y."/>
            <person name="Hu Q."/>
            <person name="Liu H."/>
            <person name="Liu X."/>
        </authorList>
    </citation>
    <scope>NUCLEOTIDE SEQUENCE [LARGE SCALE GENOMIC DNA]</scope>
    <source>
        <strain evidence="1 2">YSK</strain>
    </source>
</reference>
<dbReference type="Proteomes" id="UP000027059">
    <property type="component" value="Chromosome"/>
</dbReference>
<gene>
    <name evidence="1" type="ORF">Y981_00090</name>
</gene>
<protein>
    <submittedName>
        <fullName evidence="1">Uncharacterized protein</fullName>
    </submittedName>
</protein>
<dbReference type="RefSeq" id="WP_148302372.1">
    <property type="nucleotide sequence ID" value="NZ_CP007243.1"/>
</dbReference>
<dbReference type="KEGG" id="lfp:Y981_00090"/>
<reference evidence="2" key="1">
    <citation type="submission" date="2014-02" db="EMBL/GenBank/DDBJ databases">
        <title>Complete genome sequence and comparative genomic analysis of the nitrogen-fixing bacterium Leptospirillum ferriphilum YSK.</title>
        <authorList>
            <person name="Guo X."/>
            <person name="Yin H."/>
            <person name="Liang Y."/>
            <person name="Hu Q."/>
            <person name="Ma L."/>
            <person name="Xiao Y."/>
            <person name="Zhang X."/>
            <person name="Qiu G."/>
            <person name="Liu X."/>
        </authorList>
    </citation>
    <scope>NUCLEOTIDE SEQUENCE [LARGE SCALE GENOMIC DNA]</scope>
    <source>
        <strain evidence="2">YSK</strain>
    </source>
</reference>
<dbReference type="HOGENOM" id="CLU_1523353_0_0_0"/>
<dbReference type="AlphaFoldDB" id="A0A059XRY9"/>